<evidence type="ECO:0000256" key="2">
    <source>
        <dbReference type="SAM" id="MobiDB-lite"/>
    </source>
</evidence>
<feature type="compositionally biased region" description="Basic and acidic residues" evidence="2">
    <location>
        <begin position="2283"/>
        <end position="2302"/>
    </location>
</feature>
<sequence length="2395" mass="262061">MSSSRRGSTYDGHDMLVKHQNSFSSDGSRLNIPMWDSSDPERAPPPLPLHPGSPLTTRPNTSAAIASAAKALEEKARENDPAYTVNPMPPKSPERSLIKGAAHKRMQSLQDTSMRDFRSILHSTRSPDRSPERPGSRKSAPSPSPARDHDTDSPPISPDKTPSRVSLNPELLKDTPSLRPTSSRSQHKGIWAGENTPPSATMLALQAMPVRDHLEPPPPLNIPNSPRSPRSPRPSSRPRTPSSLPSRDARDNDGMSAQIREIATIAANLQREMTNLSRRSKDNAADLINLKEATNARDEDIRKSLKELVSNIGNQPSFPPPNPPFAHSRSNSFTAPGTPPTTNKTFSLPRISSPFFDERVGSPSPYSIEGAASVAMLEKIIREMVTKEGQDRLVNTLNGLFEKANHDSTEAAKKVGELVEFIKQGGSESRALITHGGDDSKSERNGSDSAGAVARATRDINAALGLGNDANTSKPYAGSKATEAATADLLKLLKEIQHSLSGNSGMTAEVKAGVRDIRGQVMGMGRDIARRFDDLTPNSSGALALTDGKRKEDIARIVREGLAELHDHMDNALQQNAMVPHQPTDNQEIYRIVKHALTEHGLNNPPPATEVSIDKDDLTAAVREAYEVVKPQGQLQQLGLERDEILDCLREGFEQHRALVPASQTSNISREDIMDAMADAMQHFNPPQLQSQAYEIREEVLRAVKECLDEFRPSMQVALASQSRDPGVTRHDVLDAVREGLETHGLNFSPELEISQEDLSNAMKATFEEGPFGGYSEQVLNRLQQLVNDMRGEFKAYSSANGRDTEQVLDAMKDGLEALRNEIESYVDRAQDVTGKDEIVDTVKSGLEALRIDVAAYVAAGPQGDQALNRSEMLDYIRAEFEHLQESMATQMIPSANGDKQEILQALAAGLDNLKTEIGNRSQEEPLNEEMQEAMKAEFDAVRDAILSGSASYRDEIMDTIHDSLDNLHDKLEAKLSAEQQPSQSSEDFIARMTDEFDHLRETLATMLVKTGGAEDKNDIIDAIREHTDGLRTQMAASQGESSERALEAVKGEIEQLRVTLGGTLVKSGTFEEKEEILEALRIGLESIKESQAQNARGDINAEVIEAIQVELEIMRKTIAGNMASRADTEEILETVRLGLDDLQSHMDKKIENPESQMRATGEILDALNDAVDGLRTDIGKFGDKPVQMDMSVNYEILDTLKEGIQSIHTEITRLKGDKQATVEDETSTTAGNEIVLAEDPETAVAREAPVMEEVSRAINREDMDKLEVILNQLHLKVESMDANMQKPAPEPAPAPAPLNEPAPGVALKADLAAVEELLKDVQAAVNLLSEDKHKDTAFIDGVAKKEDTDAIETLLQNTKAKLDDLILPDPETSVKKEHLEIVEAMVLGTSEAIDKLSDKIDGEAVASKGDIALVEVLVTDLKTAVDDLRILQPSEEEQAKKATKEDLDGIALLITDVKDKFASLPEAETVPSKAEIEQVVGLLNDFRDSHEKLKENYENDISVTAKAFDDRKMEAETIISNIGDVKMFLGEVKDEIHAKLQEGGEGVTGLKETVTGLEEALKGDFNVTEDVKQLLETVKAEFERAHGSIEDIKTDAGEKAQANLQKHDEVKEVIVGGMAEKLDEKFAEMMTKYDDMLVLTEAQAQKVDDKTAQQEEMMASTKATAEELKAAVDTLGTSITGMQAAFNETGEKMSGDSSNVTTKVEEAVTKMDTNHEADKAEHQLTRDEVAKVVTALTSVQEDLTENHPKFMVTLQEVLALVNQHYDHQRATQEAAHEQQRIAAEESKSRAEEFRESFFTKLPALLPAPPEPTEKYDDTQVHEKLDNLLDQAADASKSAEQLERLDEIHKQVMNTAAEVTQFVQTQTRLITEGHENREKEAEEVALLLERRTVQKEQIEQDIHNLNDEKDQLRQIVESLRHEKESLQAQKSKLNADVSALEMALNIRREELHHMDAKADALERRILNGIMDHSRALLMTKGIKAPLPGETVPRPPPPPSTVAKGVSMALNPRQTPRRKSTQKQANPANRRILSLSQINGNASPVDKGLNSTPNTGLKRSHSVKTQPGYRKASWSTAKRVASDANKENETLNEERESEDEDELDPSELGPSEVEPSETEQDVHSETGTERRRSYGSLSRGATEDPSMYNDSLVTTPSTERRTSYGAGSEYTYDTGSYLTGSDVTGSYLNGSDAGSTVHTSIETGTGIDEDHGEYYASDEDDDSHYEDDEGELTEVPREHEHEHEDGHGSDAEGSSVTGSALTQRSGGSASSASSEEVENEEEEHVSRRDSLQDPDSPESKKPEPAPAAEEPATTATTPTQEPESPPQEVASTTAPAAATTEAAMVGKKPPAATARTPAASDSGLGSDLPTAGLEGDQVDYFRRAAEEEASQVSGVH</sequence>
<feature type="compositionally biased region" description="Basic and acidic residues" evidence="2">
    <location>
        <begin position="436"/>
        <end position="446"/>
    </location>
</feature>
<dbReference type="EMBL" id="ML995474">
    <property type="protein sequence ID" value="KAF2147068.1"/>
    <property type="molecule type" value="Genomic_DNA"/>
</dbReference>
<organism evidence="3 4">
    <name type="scientific">Aplosporella prunicola CBS 121167</name>
    <dbReference type="NCBI Taxonomy" id="1176127"/>
    <lineage>
        <taxon>Eukaryota</taxon>
        <taxon>Fungi</taxon>
        <taxon>Dikarya</taxon>
        <taxon>Ascomycota</taxon>
        <taxon>Pezizomycotina</taxon>
        <taxon>Dothideomycetes</taxon>
        <taxon>Dothideomycetes incertae sedis</taxon>
        <taxon>Botryosphaeriales</taxon>
        <taxon>Aplosporellaceae</taxon>
        <taxon>Aplosporella</taxon>
    </lineage>
</organism>
<feature type="compositionally biased region" description="Polar residues" evidence="2">
    <location>
        <begin position="2170"/>
        <end position="2202"/>
    </location>
</feature>
<feature type="compositionally biased region" description="Basic and acidic residues" evidence="2">
    <location>
        <begin position="113"/>
        <end position="135"/>
    </location>
</feature>
<keyword evidence="4" id="KW-1185">Reference proteome</keyword>
<feature type="region of interest" description="Disordered" evidence="2">
    <location>
        <begin position="1"/>
        <end position="253"/>
    </location>
</feature>
<feature type="compositionally biased region" description="Acidic residues" evidence="2">
    <location>
        <begin position="2094"/>
        <end position="2104"/>
    </location>
</feature>
<feature type="compositionally biased region" description="Polar residues" evidence="2">
    <location>
        <begin position="2147"/>
        <end position="2156"/>
    </location>
</feature>
<feature type="region of interest" description="Disordered" evidence="2">
    <location>
        <begin position="1986"/>
        <end position="2395"/>
    </location>
</feature>
<feature type="compositionally biased region" description="Basic and acidic residues" evidence="2">
    <location>
        <begin position="71"/>
        <end position="80"/>
    </location>
</feature>
<protein>
    <recommendedName>
        <fullName evidence="5">Chromosome segregation ATPase family protein</fullName>
    </recommendedName>
</protein>
<keyword evidence="1" id="KW-0175">Coiled coil</keyword>
<feature type="compositionally biased region" description="Acidic residues" evidence="2">
    <location>
        <begin position="2215"/>
        <end position="2231"/>
    </location>
</feature>
<feature type="compositionally biased region" description="Basic and acidic residues" evidence="2">
    <location>
        <begin position="2119"/>
        <end position="2131"/>
    </location>
</feature>
<evidence type="ECO:0000313" key="3">
    <source>
        <dbReference type="EMBL" id="KAF2147068.1"/>
    </source>
</evidence>
<name>A0A6A6BTE3_9PEZI</name>
<feature type="compositionally biased region" description="Polar residues" evidence="2">
    <location>
        <begin position="328"/>
        <end position="346"/>
    </location>
</feature>
<feature type="compositionally biased region" description="Low complexity" evidence="2">
    <location>
        <begin position="2305"/>
        <end position="2358"/>
    </location>
</feature>
<feature type="compositionally biased region" description="Low complexity" evidence="2">
    <location>
        <begin position="222"/>
        <end position="246"/>
    </location>
</feature>
<feature type="compositionally biased region" description="Polar residues" evidence="2">
    <location>
        <begin position="19"/>
        <end position="28"/>
    </location>
</feature>
<feature type="compositionally biased region" description="Polar residues" evidence="2">
    <location>
        <begin position="2251"/>
        <end position="2263"/>
    </location>
</feature>
<feature type="compositionally biased region" description="Low complexity" evidence="2">
    <location>
        <begin position="2264"/>
        <end position="2273"/>
    </location>
</feature>
<dbReference type="Proteomes" id="UP000799438">
    <property type="component" value="Unassembled WGS sequence"/>
</dbReference>
<proteinExistence type="predicted"/>
<feature type="compositionally biased region" description="Basic and acidic residues" evidence="2">
    <location>
        <begin position="2233"/>
        <end position="2249"/>
    </location>
</feature>
<dbReference type="PANTHER" id="PTHR45615:SF80">
    <property type="entry name" value="GRIP DOMAIN-CONTAINING PROTEIN"/>
    <property type="match status" value="1"/>
</dbReference>
<feature type="coiled-coil region" evidence="1">
    <location>
        <begin position="1888"/>
        <end position="1943"/>
    </location>
</feature>
<reference evidence="3" key="1">
    <citation type="journal article" date="2020" name="Stud. Mycol.">
        <title>101 Dothideomycetes genomes: a test case for predicting lifestyles and emergence of pathogens.</title>
        <authorList>
            <person name="Haridas S."/>
            <person name="Albert R."/>
            <person name="Binder M."/>
            <person name="Bloem J."/>
            <person name="Labutti K."/>
            <person name="Salamov A."/>
            <person name="Andreopoulos B."/>
            <person name="Baker S."/>
            <person name="Barry K."/>
            <person name="Bills G."/>
            <person name="Bluhm B."/>
            <person name="Cannon C."/>
            <person name="Castanera R."/>
            <person name="Culley D."/>
            <person name="Daum C."/>
            <person name="Ezra D."/>
            <person name="Gonzalez J."/>
            <person name="Henrissat B."/>
            <person name="Kuo A."/>
            <person name="Liang C."/>
            <person name="Lipzen A."/>
            <person name="Lutzoni F."/>
            <person name="Magnuson J."/>
            <person name="Mondo S."/>
            <person name="Nolan M."/>
            <person name="Ohm R."/>
            <person name="Pangilinan J."/>
            <person name="Park H.-J."/>
            <person name="Ramirez L."/>
            <person name="Alfaro M."/>
            <person name="Sun H."/>
            <person name="Tritt A."/>
            <person name="Yoshinaga Y."/>
            <person name="Zwiers L.-H."/>
            <person name="Turgeon B."/>
            <person name="Goodwin S."/>
            <person name="Spatafora J."/>
            <person name="Crous P."/>
            <person name="Grigoriev I."/>
        </authorList>
    </citation>
    <scope>NUCLEOTIDE SEQUENCE</scope>
    <source>
        <strain evidence="3">CBS 121167</strain>
    </source>
</reference>
<feature type="region of interest" description="Disordered" evidence="2">
    <location>
        <begin position="430"/>
        <end position="452"/>
    </location>
</feature>
<evidence type="ECO:0008006" key="5">
    <source>
        <dbReference type="Google" id="ProtNLM"/>
    </source>
</evidence>
<dbReference type="RefSeq" id="XP_033402776.1">
    <property type="nucleotide sequence ID" value="XM_033541589.1"/>
</dbReference>
<dbReference type="PANTHER" id="PTHR45615">
    <property type="entry name" value="MYOSIN HEAVY CHAIN, NON-MUSCLE"/>
    <property type="match status" value="1"/>
</dbReference>
<feature type="region of interest" description="Disordered" evidence="2">
    <location>
        <begin position="314"/>
        <end position="349"/>
    </location>
</feature>
<feature type="compositionally biased region" description="Basic and acidic residues" evidence="2">
    <location>
        <begin position="2079"/>
        <end position="2093"/>
    </location>
</feature>
<gene>
    <name evidence="3" type="ORF">K452DRAFT_293550</name>
</gene>
<accession>A0A6A6BTE3</accession>
<evidence type="ECO:0000256" key="1">
    <source>
        <dbReference type="SAM" id="Coils"/>
    </source>
</evidence>
<dbReference type="GeneID" id="54299085"/>
<evidence type="ECO:0000313" key="4">
    <source>
        <dbReference type="Proteomes" id="UP000799438"/>
    </source>
</evidence>
<feature type="coiled-coil region" evidence="1">
    <location>
        <begin position="809"/>
        <end position="836"/>
    </location>
</feature>
<dbReference type="OrthoDB" id="5423371at2759"/>